<dbReference type="InterPro" id="IPR006710">
    <property type="entry name" value="Glyco_hydro_43"/>
</dbReference>
<evidence type="ECO:0000256" key="5">
    <source>
        <dbReference type="SAM" id="SignalP"/>
    </source>
</evidence>
<dbReference type="GO" id="GO:0005975">
    <property type="term" value="P:carbohydrate metabolic process"/>
    <property type="evidence" value="ECO:0007669"/>
    <property type="project" value="InterPro"/>
</dbReference>
<feature type="signal peptide" evidence="5">
    <location>
        <begin position="1"/>
        <end position="16"/>
    </location>
</feature>
<evidence type="ECO:0000256" key="1">
    <source>
        <dbReference type="ARBA" id="ARBA00009865"/>
    </source>
</evidence>
<evidence type="ECO:0000256" key="2">
    <source>
        <dbReference type="ARBA" id="ARBA00022801"/>
    </source>
</evidence>
<dbReference type="EMBL" id="JAOPGA020001109">
    <property type="protein sequence ID" value="KAL0485152.1"/>
    <property type="molecule type" value="Genomic_DNA"/>
</dbReference>
<gene>
    <name evidence="6" type="ORF">AKO1_004354</name>
</gene>
<dbReference type="AlphaFoldDB" id="A0AAW2Z8Z4"/>
<accession>A0AAW2Z8Z4</accession>
<dbReference type="Gene3D" id="2.115.10.20">
    <property type="entry name" value="Glycosyl hydrolase domain, family 43"/>
    <property type="match status" value="1"/>
</dbReference>
<organism evidence="6 7">
    <name type="scientific">Acrasis kona</name>
    <dbReference type="NCBI Taxonomy" id="1008807"/>
    <lineage>
        <taxon>Eukaryota</taxon>
        <taxon>Discoba</taxon>
        <taxon>Heterolobosea</taxon>
        <taxon>Tetramitia</taxon>
        <taxon>Eutetramitia</taxon>
        <taxon>Acrasidae</taxon>
        <taxon>Acrasis</taxon>
    </lineage>
</organism>
<dbReference type="InterPro" id="IPR023296">
    <property type="entry name" value="Glyco_hydro_beta-prop_sf"/>
</dbReference>
<reference evidence="6 7" key="1">
    <citation type="submission" date="2024-03" db="EMBL/GenBank/DDBJ databases">
        <title>The Acrasis kona genome and developmental transcriptomes reveal deep origins of eukaryotic multicellular pathways.</title>
        <authorList>
            <person name="Sheikh S."/>
            <person name="Fu C.-J."/>
            <person name="Brown M.W."/>
            <person name="Baldauf S.L."/>
        </authorList>
    </citation>
    <scope>NUCLEOTIDE SEQUENCE [LARGE SCALE GENOMIC DNA]</scope>
    <source>
        <strain evidence="6 7">ATCC MYA-3509</strain>
    </source>
</reference>
<evidence type="ECO:0000313" key="6">
    <source>
        <dbReference type="EMBL" id="KAL0485152.1"/>
    </source>
</evidence>
<dbReference type="GO" id="GO:0004553">
    <property type="term" value="F:hydrolase activity, hydrolyzing O-glycosyl compounds"/>
    <property type="evidence" value="ECO:0007669"/>
    <property type="project" value="InterPro"/>
</dbReference>
<evidence type="ECO:0000256" key="4">
    <source>
        <dbReference type="RuleBase" id="RU361187"/>
    </source>
</evidence>
<protein>
    <submittedName>
        <fullName evidence="6">Uncharacterized protein</fullName>
    </submittedName>
</protein>
<proteinExistence type="inferred from homology"/>
<sequence>MKNLIILFLAIALCKAVLINVRNNVPRRDTEGNILNAHDGSLIQFGDDFFLYGSAYIKCHQFNPTCDSCGYLNNTFAIYHSKDMETWKLITKSCVPEIEKDNNVINYWSPNVAYNNVTKKYVMSYWSSQYGFRSNHIAMAISDTPTGPFKVVPPIEFKGGSISSTTVQIFPTSSGKAYVRYHTRDAPLRHVIEELTPDWLKSTGKFSVFYVKNEYPWYEGGGMFERNGKYYAMIGTDCCFCQWGGDARIFIADDPVGKWVELDQINKCSNGRDPTYTGISQPINPCSVDDPYGTNFTIPSQQFSVSTFNIDGEQHFMYFGERFRSSPDGIKPNDYQAWIPIEFDSRDRVLPLRWQDSWSMGRK</sequence>
<keyword evidence="7" id="KW-1185">Reference proteome</keyword>
<comment type="similarity">
    <text evidence="1 4">Belongs to the glycosyl hydrolase 43 family.</text>
</comment>
<dbReference type="PANTHER" id="PTHR22925">
    <property type="entry name" value="GLYCOSYL HYDROLASE 43 FAMILY MEMBER"/>
    <property type="match status" value="1"/>
</dbReference>
<feature type="chain" id="PRO_5043901526" evidence="5">
    <location>
        <begin position="17"/>
        <end position="363"/>
    </location>
</feature>
<dbReference type="Pfam" id="PF04616">
    <property type="entry name" value="Glyco_hydro_43"/>
    <property type="match status" value="1"/>
</dbReference>
<evidence type="ECO:0000256" key="3">
    <source>
        <dbReference type="ARBA" id="ARBA00023295"/>
    </source>
</evidence>
<dbReference type="SUPFAM" id="SSF75005">
    <property type="entry name" value="Arabinanase/levansucrase/invertase"/>
    <property type="match status" value="1"/>
</dbReference>
<comment type="caution">
    <text evidence="6">The sequence shown here is derived from an EMBL/GenBank/DDBJ whole genome shotgun (WGS) entry which is preliminary data.</text>
</comment>
<keyword evidence="5" id="KW-0732">Signal</keyword>
<keyword evidence="3 4" id="KW-0326">Glycosidase</keyword>
<dbReference type="PANTHER" id="PTHR22925:SF3">
    <property type="entry name" value="GLYCOSYL HYDROLASE FAMILY PROTEIN 43"/>
    <property type="match status" value="1"/>
</dbReference>
<evidence type="ECO:0000313" key="7">
    <source>
        <dbReference type="Proteomes" id="UP001431209"/>
    </source>
</evidence>
<name>A0AAW2Z8Z4_9EUKA</name>
<keyword evidence="2 4" id="KW-0378">Hydrolase</keyword>
<dbReference type="Proteomes" id="UP001431209">
    <property type="component" value="Unassembled WGS sequence"/>
</dbReference>